<evidence type="ECO:0000256" key="4">
    <source>
        <dbReference type="ARBA" id="ARBA00022695"/>
    </source>
</evidence>
<comment type="function">
    <text evidence="12 13">RNA polymerase that catalyzes the synthesis of short RNA molecules used as primers for DNA polymerase during DNA replication.</text>
</comment>
<dbReference type="Pfam" id="PF01807">
    <property type="entry name" value="Zn_ribbon_DnaG"/>
    <property type="match status" value="1"/>
</dbReference>
<dbReference type="PANTHER" id="PTHR30313">
    <property type="entry name" value="DNA PRIMASE"/>
    <property type="match status" value="1"/>
</dbReference>
<dbReference type="AlphaFoldDB" id="A0A1G2PVR5"/>
<dbReference type="SMART" id="SM00400">
    <property type="entry name" value="ZnF_CHCC"/>
    <property type="match status" value="1"/>
</dbReference>
<comment type="caution">
    <text evidence="17">The sequence shown here is derived from an EMBL/GenBank/DDBJ whole genome shotgun (WGS) entry which is preliminary data.</text>
</comment>
<dbReference type="SUPFAM" id="SSF57783">
    <property type="entry name" value="Zinc beta-ribbon"/>
    <property type="match status" value="1"/>
</dbReference>
<dbReference type="SMART" id="SM00493">
    <property type="entry name" value="TOPRIM"/>
    <property type="match status" value="1"/>
</dbReference>
<keyword evidence="3 12" id="KW-0808">Transferase</keyword>
<evidence type="ECO:0000256" key="9">
    <source>
        <dbReference type="ARBA" id="ARBA00022842"/>
    </source>
</evidence>
<dbReference type="Pfam" id="PF13155">
    <property type="entry name" value="Toprim_2"/>
    <property type="match status" value="1"/>
</dbReference>
<dbReference type="InterPro" id="IPR030846">
    <property type="entry name" value="DnaG_bac"/>
</dbReference>
<evidence type="ECO:0000256" key="11">
    <source>
        <dbReference type="ARBA" id="ARBA00023163"/>
    </source>
</evidence>
<keyword evidence="15" id="KW-0175">Coiled coil</keyword>
<dbReference type="SUPFAM" id="SSF56731">
    <property type="entry name" value="DNA primase core"/>
    <property type="match status" value="1"/>
</dbReference>
<dbReference type="InterPro" id="IPR013264">
    <property type="entry name" value="DNAG_N"/>
</dbReference>
<dbReference type="GO" id="GO:0006269">
    <property type="term" value="P:DNA replication, synthesis of primer"/>
    <property type="evidence" value="ECO:0007669"/>
    <property type="project" value="UniProtKB-UniRule"/>
</dbReference>
<dbReference type="GO" id="GO:1990077">
    <property type="term" value="C:primosome complex"/>
    <property type="evidence" value="ECO:0007669"/>
    <property type="project" value="UniProtKB-KW"/>
</dbReference>
<evidence type="ECO:0000256" key="8">
    <source>
        <dbReference type="ARBA" id="ARBA00022833"/>
    </source>
</evidence>
<dbReference type="EMBL" id="MHSZ01000032">
    <property type="protein sequence ID" value="OHA52418.1"/>
    <property type="molecule type" value="Genomic_DNA"/>
</dbReference>
<accession>A0A1G2PVR5</accession>
<feature type="zinc finger region" description="CHC2-type" evidence="12 14">
    <location>
        <begin position="34"/>
        <end position="58"/>
    </location>
</feature>
<evidence type="ECO:0000256" key="1">
    <source>
        <dbReference type="ARBA" id="ARBA00022478"/>
    </source>
</evidence>
<dbReference type="PROSITE" id="PS50880">
    <property type="entry name" value="TOPRIM"/>
    <property type="match status" value="1"/>
</dbReference>
<keyword evidence="4 12" id="KW-0548">Nucleotidyltransferase</keyword>
<comment type="similarity">
    <text evidence="12 13">Belongs to the DnaG primase family.</text>
</comment>
<dbReference type="InterPro" id="IPR002694">
    <property type="entry name" value="Znf_CHC2"/>
</dbReference>
<dbReference type="Pfam" id="PF08275">
    <property type="entry name" value="DNAG_N"/>
    <property type="match status" value="1"/>
</dbReference>
<dbReference type="NCBIfam" id="TIGR01391">
    <property type="entry name" value="dnaG"/>
    <property type="match status" value="1"/>
</dbReference>
<keyword evidence="7 12" id="KW-0863">Zinc-finger</keyword>
<keyword evidence="9" id="KW-0460">Magnesium</keyword>
<dbReference type="HAMAP" id="MF_00974">
    <property type="entry name" value="DNA_primase_DnaG"/>
    <property type="match status" value="1"/>
</dbReference>
<dbReference type="Pfam" id="PF10410">
    <property type="entry name" value="DnaB_bind"/>
    <property type="match status" value="1"/>
</dbReference>
<comment type="catalytic activity">
    <reaction evidence="12">
        <text>ssDNA + n NTP = ssDNA/pppN(pN)n-1 hybrid + (n-1) diphosphate.</text>
        <dbReference type="EC" id="2.7.7.101"/>
    </reaction>
</comment>
<dbReference type="EC" id="2.7.7.101" evidence="12"/>
<evidence type="ECO:0000256" key="14">
    <source>
        <dbReference type="PIRSR" id="PIRSR002811-1"/>
    </source>
</evidence>
<dbReference type="InterPro" id="IPR050219">
    <property type="entry name" value="DnaG_primase"/>
</dbReference>
<sequence>MTPVEQIKSRLDIVEVVGGYIKLQRAGINLKARCPFHNEKTPSFFVSPARQTWHCFGCSKGGDIFSFVQEIEGMEFPEALRILAQRAGVELVHESRERRDARSRLFEANELAVKFFETQLLKSPAGGRALAYLRDRGLRDETIHAFRLGWAPEAQDALLVFLRGRGFSDKALDEVGLATRARDGFRARFRGRIMFPIFDGSNRTVGFTGRIFGREEGEYDPKYLNTPETPIFEKHRILYGLSAARKEIRRRGVALLVEGQMDCLLAHQATSAHAVATSGTALSPQHLVVLKRLADTVIFSYDADVAGIEAAKRGIDLALEAGFIVRLAVVPKGKDPADLIRDDIAAWQELLEHGTQPIIGFLLEQALAAHGLASPEAKRAVVTAVFPAIARISNTIERAEWLEQVRLRLGMTQANAEAFWQEVVKHEVKSIEAPQVSSEQDRPLPKEILSRRELLEEHLVALTMLQEQLNDLGDETIVRSLRNRALYRVALTAVQPAEGASLAIPERVSRFQDAIAEEFKPYGERIVFMVEEMAESIRDLLEERNACLREIRTLDLRERLEAISTELEAAERSGDFARTRELTERFRESSANLAALFSETSRVTETVS</sequence>
<evidence type="ECO:0000313" key="17">
    <source>
        <dbReference type="EMBL" id="OHA52418.1"/>
    </source>
</evidence>
<keyword evidence="1 12" id="KW-0240">DNA-directed RNA polymerase</keyword>
<keyword evidence="2 12" id="KW-0639">Primosome</keyword>
<dbReference type="Gene3D" id="3.90.980.10">
    <property type="entry name" value="DNA primase, catalytic core, N-terminal domain"/>
    <property type="match status" value="1"/>
</dbReference>
<evidence type="ECO:0000256" key="12">
    <source>
        <dbReference type="HAMAP-Rule" id="MF_00974"/>
    </source>
</evidence>
<protein>
    <recommendedName>
        <fullName evidence="12 13">DNA primase</fullName>
        <ecNumber evidence="12">2.7.7.101</ecNumber>
    </recommendedName>
</protein>
<evidence type="ECO:0000256" key="13">
    <source>
        <dbReference type="PIRNR" id="PIRNR002811"/>
    </source>
</evidence>
<dbReference type="Proteomes" id="UP000177865">
    <property type="component" value="Unassembled WGS sequence"/>
</dbReference>
<evidence type="ECO:0000256" key="10">
    <source>
        <dbReference type="ARBA" id="ARBA00023125"/>
    </source>
</evidence>
<comment type="subunit">
    <text evidence="12">Monomer. Interacts with DnaB.</text>
</comment>
<reference evidence="17 18" key="1">
    <citation type="journal article" date="2016" name="Nat. Commun.">
        <title>Thousands of microbial genomes shed light on interconnected biogeochemical processes in an aquifer system.</title>
        <authorList>
            <person name="Anantharaman K."/>
            <person name="Brown C.T."/>
            <person name="Hug L.A."/>
            <person name="Sharon I."/>
            <person name="Castelle C.J."/>
            <person name="Probst A.J."/>
            <person name="Thomas B.C."/>
            <person name="Singh A."/>
            <person name="Wilkins M.J."/>
            <person name="Karaoz U."/>
            <person name="Brodie E.L."/>
            <person name="Williams K.H."/>
            <person name="Hubbard S.S."/>
            <person name="Banfield J.F."/>
        </authorList>
    </citation>
    <scope>NUCLEOTIDE SEQUENCE [LARGE SCALE GENOMIC DNA]</scope>
</reference>
<dbReference type="InterPro" id="IPR006171">
    <property type="entry name" value="TOPRIM_dom"/>
</dbReference>
<evidence type="ECO:0000256" key="5">
    <source>
        <dbReference type="ARBA" id="ARBA00022705"/>
    </source>
</evidence>
<dbReference type="GO" id="GO:0000428">
    <property type="term" value="C:DNA-directed RNA polymerase complex"/>
    <property type="evidence" value="ECO:0007669"/>
    <property type="project" value="UniProtKB-KW"/>
</dbReference>
<dbReference type="InterPro" id="IPR006295">
    <property type="entry name" value="DNA_primase_DnaG"/>
</dbReference>
<keyword evidence="11 12" id="KW-0804">Transcription</keyword>
<comment type="cofactor">
    <cofactor evidence="12 13 14">
        <name>Zn(2+)</name>
        <dbReference type="ChEBI" id="CHEBI:29105"/>
    </cofactor>
    <text evidence="12 13 14">Binds 1 zinc ion per monomer.</text>
</comment>
<keyword evidence="5 12" id="KW-0235">DNA replication</keyword>
<keyword evidence="6 12" id="KW-0479">Metal-binding</keyword>
<organism evidence="17 18">
    <name type="scientific">Candidatus Terrybacteria bacterium RIFCSPLOWO2_01_FULL_58_14</name>
    <dbReference type="NCBI Taxonomy" id="1802369"/>
    <lineage>
        <taxon>Bacteria</taxon>
        <taxon>Candidatus Terryibacteriota</taxon>
    </lineage>
</organism>
<evidence type="ECO:0000259" key="16">
    <source>
        <dbReference type="PROSITE" id="PS50880"/>
    </source>
</evidence>
<dbReference type="GO" id="GO:0003677">
    <property type="term" value="F:DNA binding"/>
    <property type="evidence" value="ECO:0007669"/>
    <property type="project" value="UniProtKB-KW"/>
</dbReference>
<evidence type="ECO:0000256" key="7">
    <source>
        <dbReference type="ARBA" id="ARBA00022771"/>
    </source>
</evidence>
<dbReference type="InterPro" id="IPR019475">
    <property type="entry name" value="DNA_primase_DnaB-bd"/>
</dbReference>
<dbReference type="InterPro" id="IPR036977">
    <property type="entry name" value="DNA_primase_Znf_CHC2"/>
</dbReference>
<evidence type="ECO:0000313" key="18">
    <source>
        <dbReference type="Proteomes" id="UP000177865"/>
    </source>
</evidence>
<evidence type="ECO:0000256" key="2">
    <source>
        <dbReference type="ARBA" id="ARBA00022515"/>
    </source>
</evidence>
<dbReference type="GO" id="GO:0003899">
    <property type="term" value="F:DNA-directed RNA polymerase activity"/>
    <property type="evidence" value="ECO:0007669"/>
    <property type="project" value="UniProtKB-UniRule"/>
</dbReference>
<keyword evidence="8 12" id="KW-0862">Zinc</keyword>
<dbReference type="GO" id="GO:0005737">
    <property type="term" value="C:cytoplasm"/>
    <property type="evidence" value="ECO:0007669"/>
    <property type="project" value="TreeGrafter"/>
</dbReference>
<dbReference type="FunFam" id="3.90.580.10:FF:000001">
    <property type="entry name" value="DNA primase"/>
    <property type="match status" value="1"/>
</dbReference>
<evidence type="ECO:0000256" key="15">
    <source>
        <dbReference type="SAM" id="Coils"/>
    </source>
</evidence>
<dbReference type="PIRSF" id="PIRSF002811">
    <property type="entry name" value="DnaG"/>
    <property type="match status" value="1"/>
</dbReference>
<dbReference type="InterPro" id="IPR037068">
    <property type="entry name" value="DNA_primase_core_N_sf"/>
</dbReference>
<name>A0A1G2PVR5_9BACT</name>
<comment type="domain">
    <text evidence="12">Contains an N-terminal zinc-binding domain, a central core domain that contains the primase activity, and a C-terminal DnaB-binding domain.</text>
</comment>
<feature type="coiled-coil region" evidence="15">
    <location>
        <begin position="530"/>
        <end position="573"/>
    </location>
</feature>
<gene>
    <name evidence="12" type="primary">dnaG</name>
    <name evidence="17" type="ORF">A2991_03355</name>
</gene>
<dbReference type="Gene3D" id="3.40.1360.10">
    <property type="match status" value="1"/>
</dbReference>
<evidence type="ECO:0000256" key="3">
    <source>
        <dbReference type="ARBA" id="ARBA00022679"/>
    </source>
</evidence>
<feature type="domain" description="Toprim" evidence="16">
    <location>
        <begin position="252"/>
        <end position="333"/>
    </location>
</feature>
<dbReference type="GO" id="GO:0008270">
    <property type="term" value="F:zinc ion binding"/>
    <property type="evidence" value="ECO:0007669"/>
    <property type="project" value="UniProtKB-UniRule"/>
</dbReference>
<dbReference type="Gene3D" id="3.90.580.10">
    <property type="entry name" value="Zinc finger, CHC2-type domain"/>
    <property type="match status" value="1"/>
</dbReference>
<dbReference type="PANTHER" id="PTHR30313:SF2">
    <property type="entry name" value="DNA PRIMASE"/>
    <property type="match status" value="1"/>
</dbReference>
<keyword evidence="10 12" id="KW-0238">DNA-binding</keyword>
<proteinExistence type="inferred from homology"/>
<evidence type="ECO:0000256" key="6">
    <source>
        <dbReference type="ARBA" id="ARBA00022723"/>
    </source>
</evidence>
<dbReference type="CDD" id="cd03364">
    <property type="entry name" value="TOPRIM_DnaG_primases"/>
    <property type="match status" value="1"/>
</dbReference>
<dbReference type="InterPro" id="IPR034151">
    <property type="entry name" value="TOPRIM_DnaG_bac"/>
</dbReference>